<comment type="caution">
    <text evidence="2">The sequence shown here is derived from an EMBL/GenBank/DDBJ whole genome shotgun (WGS) entry which is preliminary data.</text>
</comment>
<evidence type="ECO:0000313" key="2">
    <source>
        <dbReference type="EMBL" id="CAH0016895.1"/>
    </source>
</evidence>
<evidence type="ECO:0000256" key="1">
    <source>
        <dbReference type="SAM" id="Phobius"/>
    </source>
</evidence>
<feature type="transmembrane region" description="Helical" evidence="1">
    <location>
        <begin position="60"/>
        <end position="81"/>
    </location>
</feature>
<proteinExistence type="predicted"/>
<dbReference type="Proteomes" id="UP000696573">
    <property type="component" value="Unassembled WGS sequence"/>
</dbReference>
<accession>A0A9N9YB91</accession>
<sequence length="287" mass="31375">MVSDHQTYELVETLDHPEISEDVATNYKGNLSHLNPPLNGPDKPSIHEPKKLRRTQSFSLLGQLVLTIFPLLFISLTAAAISLDNKSTSKTGLMTQQATALSPTVFPIVFAAIVGRFFRSLGLYWVERGVKLGTLERLIGSQTLFSAIERQVLLRGQYVLGISIITIWALSPLGGQSALRLLTVSPEVSSTNTTIRYLPIALSMDTIMSPAFGSRSAERSWPQWGSVFMTAATTSYQYQNSSQDLFGNVRIPSLDSLPSIAIDSMTSVNYSESIPYSSLLGIPVGVF</sequence>
<dbReference type="AlphaFoldDB" id="A0A9N9YB91"/>
<evidence type="ECO:0000313" key="3">
    <source>
        <dbReference type="Proteomes" id="UP000696573"/>
    </source>
</evidence>
<dbReference type="OrthoDB" id="3692311at2759"/>
<keyword evidence="1" id="KW-0812">Transmembrane</keyword>
<keyword evidence="1" id="KW-1133">Transmembrane helix</keyword>
<keyword evidence="3" id="KW-1185">Reference proteome</keyword>
<feature type="transmembrane region" description="Helical" evidence="1">
    <location>
        <begin position="158"/>
        <end position="175"/>
    </location>
</feature>
<feature type="transmembrane region" description="Helical" evidence="1">
    <location>
        <begin position="101"/>
        <end position="118"/>
    </location>
</feature>
<organism evidence="2 3">
    <name type="scientific">Clonostachys rhizophaga</name>
    <dbReference type="NCBI Taxonomy" id="160324"/>
    <lineage>
        <taxon>Eukaryota</taxon>
        <taxon>Fungi</taxon>
        <taxon>Dikarya</taxon>
        <taxon>Ascomycota</taxon>
        <taxon>Pezizomycotina</taxon>
        <taxon>Sordariomycetes</taxon>
        <taxon>Hypocreomycetidae</taxon>
        <taxon>Hypocreales</taxon>
        <taxon>Bionectriaceae</taxon>
        <taxon>Clonostachys</taxon>
    </lineage>
</organism>
<dbReference type="EMBL" id="CABFNQ020000489">
    <property type="protein sequence ID" value="CAH0016895.1"/>
    <property type="molecule type" value="Genomic_DNA"/>
</dbReference>
<feature type="non-terminal residue" evidence="2">
    <location>
        <position position="287"/>
    </location>
</feature>
<protein>
    <submittedName>
        <fullName evidence="2">Uncharacterized protein</fullName>
    </submittedName>
</protein>
<gene>
    <name evidence="2" type="ORF">CRHIZ90672A_00017727</name>
</gene>
<keyword evidence="1" id="KW-0472">Membrane</keyword>
<name>A0A9N9YB91_9HYPO</name>
<reference evidence="2" key="1">
    <citation type="submission" date="2021-10" db="EMBL/GenBank/DDBJ databases">
        <authorList>
            <person name="Piombo E."/>
        </authorList>
    </citation>
    <scope>NUCLEOTIDE SEQUENCE</scope>
</reference>